<name>A0ACB7UMZ7_DIOAL</name>
<protein>
    <submittedName>
        <fullName evidence="1">Cupredoxins domain-containing protein</fullName>
    </submittedName>
</protein>
<sequence length="196" mass="20776">MAPSLSMLVLFLFLGLGSSMGEVYKVGDSAGWTILGNVNYTAWASSKKFKVGDVLMFEYDSQFHNVLEVSKDDYHACNNASPLSTYSTGNDSITIKRRGHHFFLCGFPGHCAAGQKLDVRIPKLPSSGATASSPVSAASSPASSLVVPSVPPPSPSIGTSSPSPHPNSAIPAFTNFTSRVTLIVTFVVAMFYVFTC</sequence>
<reference evidence="2" key="1">
    <citation type="journal article" date="2022" name="Nat. Commun.">
        <title>Chromosome evolution and the genetic basis of agronomically important traits in greater yam.</title>
        <authorList>
            <person name="Bredeson J.V."/>
            <person name="Lyons J.B."/>
            <person name="Oniyinde I.O."/>
            <person name="Okereke N.R."/>
            <person name="Kolade O."/>
            <person name="Nnabue I."/>
            <person name="Nwadili C.O."/>
            <person name="Hribova E."/>
            <person name="Parker M."/>
            <person name="Nwogha J."/>
            <person name="Shu S."/>
            <person name="Carlson J."/>
            <person name="Kariba R."/>
            <person name="Muthemba S."/>
            <person name="Knop K."/>
            <person name="Barton G.J."/>
            <person name="Sherwood A.V."/>
            <person name="Lopez-Montes A."/>
            <person name="Asiedu R."/>
            <person name="Jamnadass R."/>
            <person name="Muchugi A."/>
            <person name="Goodstein D."/>
            <person name="Egesi C.N."/>
            <person name="Featherston J."/>
            <person name="Asfaw A."/>
            <person name="Simpson G.G."/>
            <person name="Dolezel J."/>
            <person name="Hendre P.S."/>
            <person name="Van Deynze A."/>
            <person name="Kumar P.L."/>
            <person name="Obidiegwu J.E."/>
            <person name="Bhattacharjee R."/>
            <person name="Rokhsar D.S."/>
        </authorList>
    </citation>
    <scope>NUCLEOTIDE SEQUENCE [LARGE SCALE GENOMIC DNA]</scope>
    <source>
        <strain evidence="2">cv. TDa95/00328</strain>
    </source>
</reference>
<proteinExistence type="predicted"/>
<evidence type="ECO:0000313" key="1">
    <source>
        <dbReference type="EMBL" id="KAH7661780.1"/>
    </source>
</evidence>
<gene>
    <name evidence="1" type="ORF">IHE45_15G086800</name>
</gene>
<organism evidence="1 2">
    <name type="scientific">Dioscorea alata</name>
    <name type="common">Purple yam</name>
    <dbReference type="NCBI Taxonomy" id="55571"/>
    <lineage>
        <taxon>Eukaryota</taxon>
        <taxon>Viridiplantae</taxon>
        <taxon>Streptophyta</taxon>
        <taxon>Embryophyta</taxon>
        <taxon>Tracheophyta</taxon>
        <taxon>Spermatophyta</taxon>
        <taxon>Magnoliopsida</taxon>
        <taxon>Liliopsida</taxon>
        <taxon>Dioscoreales</taxon>
        <taxon>Dioscoreaceae</taxon>
        <taxon>Dioscorea</taxon>
    </lineage>
</organism>
<keyword evidence="2" id="KW-1185">Reference proteome</keyword>
<evidence type="ECO:0000313" key="2">
    <source>
        <dbReference type="Proteomes" id="UP000827976"/>
    </source>
</evidence>
<accession>A0ACB7UMZ7</accession>
<dbReference type="Proteomes" id="UP000827976">
    <property type="component" value="Chromosome 15"/>
</dbReference>
<comment type="caution">
    <text evidence="1">The sequence shown here is derived from an EMBL/GenBank/DDBJ whole genome shotgun (WGS) entry which is preliminary data.</text>
</comment>
<dbReference type="EMBL" id="CM037025">
    <property type="protein sequence ID" value="KAH7661780.1"/>
    <property type="molecule type" value="Genomic_DNA"/>
</dbReference>